<reference evidence="1 2" key="1">
    <citation type="submission" date="2021-03" db="EMBL/GenBank/DDBJ databases">
        <title>Enterococcal diversity collection.</title>
        <authorList>
            <person name="Gilmore M.S."/>
            <person name="Schwartzman J."/>
            <person name="Van Tyne D."/>
            <person name="Martin M."/>
            <person name="Earl A.M."/>
            <person name="Manson A.L."/>
            <person name="Straub T."/>
            <person name="Salamzade R."/>
            <person name="Saavedra J."/>
            <person name="Lebreton F."/>
            <person name="Prichula J."/>
            <person name="Schaufler K."/>
            <person name="Gaca A."/>
            <person name="Sgardioli B."/>
            <person name="Wagenaar J."/>
            <person name="Strong T."/>
        </authorList>
    </citation>
    <scope>NUCLEOTIDE SEQUENCE [LARGE SCALE GENOMIC DNA]</scope>
    <source>
        <strain evidence="1 2">669A</strain>
    </source>
</reference>
<dbReference type="InterPro" id="IPR045507">
    <property type="entry name" value="DUF6483"/>
</dbReference>
<dbReference type="RefSeq" id="WP_207672969.1">
    <property type="nucleotide sequence ID" value="NZ_JAFREM010000012.1"/>
</dbReference>
<evidence type="ECO:0000313" key="2">
    <source>
        <dbReference type="Proteomes" id="UP000664601"/>
    </source>
</evidence>
<gene>
    <name evidence="1" type="ORF">JZO70_07700</name>
</gene>
<name>A0ABS3L8U7_9ENTE</name>
<proteinExistence type="predicted"/>
<organism evidence="1 2">
    <name type="scientific">Candidatus Enterococcus moelleringii</name>
    <dbReference type="NCBI Taxonomy" id="2815325"/>
    <lineage>
        <taxon>Bacteria</taxon>
        <taxon>Bacillati</taxon>
        <taxon>Bacillota</taxon>
        <taxon>Bacilli</taxon>
        <taxon>Lactobacillales</taxon>
        <taxon>Enterococcaceae</taxon>
        <taxon>Enterococcus</taxon>
    </lineage>
</organism>
<evidence type="ECO:0000313" key="1">
    <source>
        <dbReference type="EMBL" id="MBO1306040.1"/>
    </source>
</evidence>
<comment type="caution">
    <text evidence="1">The sequence shown here is derived from an EMBL/GenBank/DDBJ whole genome shotgun (WGS) entry which is preliminary data.</text>
</comment>
<protein>
    <submittedName>
        <fullName evidence="1">Uncharacterized protein</fullName>
    </submittedName>
</protein>
<accession>A0ABS3L8U7</accession>
<dbReference type="Proteomes" id="UP000664601">
    <property type="component" value="Unassembled WGS sequence"/>
</dbReference>
<sequence>MQDDWLMKQLTIVPLKLSTVKETNDDPLIDVEDDITGERRSVPLTQLLLEKIVFLKISEAENILFESLGRLSTSQIRSTAEWFYNKLDELSEDDLKRGGFSKEEILQGKRDIEKTIDT</sequence>
<dbReference type="EMBL" id="JAFREM010000012">
    <property type="protein sequence ID" value="MBO1306040.1"/>
    <property type="molecule type" value="Genomic_DNA"/>
</dbReference>
<dbReference type="Pfam" id="PF20092">
    <property type="entry name" value="DUF6483"/>
    <property type="match status" value="1"/>
</dbReference>
<keyword evidence="2" id="KW-1185">Reference proteome</keyword>